<protein>
    <submittedName>
        <fullName evidence="1">Uncharacterized protein</fullName>
    </submittedName>
</protein>
<dbReference type="EMBL" id="SNRY01002415">
    <property type="protein sequence ID" value="KAA6325187.1"/>
    <property type="molecule type" value="Genomic_DNA"/>
</dbReference>
<gene>
    <name evidence="1" type="ORF">EZS27_025567</name>
</gene>
<reference evidence="1" key="1">
    <citation type="submission" date="2019-03" db="EMBL/GenBank/DDBJ databases">
        <title>Single cell metagenomics reveals metabolic interactions within the superorganism composed of flagellate Streblomastix strix and complex community of Bacteroidetes bacteria on its surface.</title>
        <authorList>
            <person name="Treitli S.C."/>
            <person name="Kolisko M."/>
            <person name="Husnik F."/>
            <person name="Keeling P."/>
            <person name="Hampl V."/>
        </authorList>
    </citation>
    <scope>NUCLEOTIDE SEQUENCE</scope>
    <source>
        <strain evidence="1">STM</strain>
    </source>
</reference>
<sequence>MPVSLYSNEEIRCEIRSNQTHGIEAVFGRTGFSGNRSPVTNQLRNGLRLGQGMGAKVDLPGKEKGVEFMELDEMHKYVGSKKLLLNLDSF</sequence>
<dbReference type="AlphaFoldDB" id="A0A5J4QTL2"/>
<evidence type="ECO:0000313" key="1">
    <source>
        <dbReference type="EMBL" id="KAA6325187.1"/>
    </source>
</evidence>
<comment type="caution">
    <text evidence="1">The sequence shown here is derived from an EMBL/GenBank/DDBJ whole genome shotgun (WGS) entry which is preliminary data.</text>
</comment>
<accession>A0A5J4QTL2</accession>
<organism evidence="1">
    <name type="scientific">termite gut metagenome</name>
    <dbReference type="NCBI Taxonomy" id="433724"/>
    <lineage>
        <taxon>unclassified sequences</taxon>
        <taxon>metagenomes</taxon>
        <taxon>organismal metagenomes</taxon>
    </lineage>
</organism>
<proteinExistence type="predicted"/>
<name>A0A5J4QTL2_9ZZZZ</name>